<name>A0A645HCJ7_9ZZZZ</name>
<dbReference type="SUPFAM" id="SSF56770">
    <property type="entry name" value="HydA/Nqo6-like"/>
    <property type="match status" value="1"/>
</dbReference>
<dbReference type="AlphaFoldDB" id="A0A645HCJ7"/>
<dbReference type="Gene3D" id="3.40.50.12280">
    <property type="match status" value="1"/>
</dbReference>
<dbReference type="EMBL" id="VSSQ01091060">
    <property type="protein sequence ID" value="MPN36751.1"/>
    <property type="molecule type" value="Genomic_DNA"/>
</dbReference>
<protein>
    <submittedName>
        <fullName evidence="1">NAD(P)H-quinone oxidoreductase subunit K, chloroplastic</fullName>
        <ecNumber evidence="1">1.6.5.11</ecNumber>
    </submittedName>
</protein>
<reference evidence="1" key="1">
    <citation type="submission" date="2019-08" db="EMBL/GenBank/DDBJ databases">
        <authorList>
            <person name="Kucharzyk K."/>
            <person name="Murdoch R.W."/>
            <person name="Higgins S."/>
            <person name="Loffler F."/>
        </authorList>
    </citation>
    <scope>NUCLEOTIDE SEQUENCE</scope>
</reference>
<keyword evidence="1" id="KW-0560">Oxidoreductase</keyword>
<comment type="caution">
    <text evidence="1">The sequence shown here is derived from an EMBL/GenBank/DDBJ whole genome shotgun (WGS) entry which is preliminary data.</text>
</comment>
<dbReference type="EC" id="1.6.5.11" evidence="1"/>
<accession>A0A645HCJ7</accession>
<dbReference type="GO" id="GO:0016491">
    <property type="term" value="F:oxidoreductase activity"/>
    <property type="evidence" value="ECO:0007669"/>
    <property type="project" value="UniProtKB-KW"/>
</dbReference>
<gene>
    <name evidence="1" type="primary">ndhK_18</name>
    <name evidence="1" type="ORF">SDC9_184262</name>
</gene>
<proteinExistence type="predicted"/>
<organism evidence="1">
    <name type="scientific">bioreactor metagenome</name>
    <dbReference type="NCBI Taxonomy" id="1076179"/>
    <lineage>
        <taxon>unclassified sequences</taxon>
        <taxon>metagenomes</taxon>
        <taxon>ecological metagenomes</taxon>
    </lineage>
</organism>
<sequence length="80" mass="7949">MIPVDVFVPGCPPRPEAMLDGILEAVGILAQKKADSASVTPELPVVSVKPAPAVPAAAAAPAVPAEAAAPAAPENKEEKC</sequence>
<evidence type="ECO:0000313" key="1">
    <source>
        <dbReference type="EMBL" id="MPN36751.1"/>
    </source>
</evidence>